<evidence type="ECO:0000256" key="10">
    <source>
        <dbReference type="PROSITE-ProRule" id="PRU00192"/>
    </source>
</evidence>
<sequence>SVLCQSRLESRDSNENESHVGLVSLVNYVGVVLVVGVKSSENPYSNLVFHRSAVYFYLYVTAEIPGLMTTTNENMNWGTELWDQYDNLSMHTLKGIDFLEKYGQFVKDRATIECEYASKLRRLVKSYQPKKKDEDDYQFTSCKAFRALMNEVNDLAGQHEVVAEDLQANVIKELTALVKDLKEERKKQLQEGLRLSQSLQAQIEALHRAKKAYDKAYKDAEKAIEGFQKADADFNLSRAEVEKQRSNMSHKTQACDSAKNEYAQQLQRTNELQRQHFRSGLPEVFRQLQELDEKRIKNIKNFIKASVHIERSVFPIINKCLDGILKAADIINEKEDTMLVIEKYKSGFQPPDDFPFEDLSKGSGGSDSGSANNINSIALSGKLKDGGYTVKGTITGKSMKKRTGLFHIFGSRGNAAISDGKEDLSELPPNQRRKKLIRKVEELQSKVAQETAARDGLMKMKGVYEANPALGDPRTIESQLNECSHRLDKLRQELSRYQSFLEECVQSIQLTGGGGGTNSPRPLANGGLGGQRRRTGGRRGSACSEERESLSRSASDSSVQNGKNDADNGAGTNGGVMGGKSAPGTPQLNHGCSNSPESGLGASHTSLHHADSDPDQYDGREDAQEGEYYEAELLPVIGTCRALYPFEVTSEGSIPMAQDEELHLIELDQGDGWTRVRRNTGDLEEGFVPTSYIECILFDT</sequence>
<dbReference type="CDD" id="cd11911">
    <property type="entry name" value="SH3_CIP4-like"/>
    <property type="match status" value="1"/>
</dbReference>
<dbReference type="Proteomes" id="UP000410492">
    <property type="component" value="Unassembled WGS sequence"/>
</dbReference>
<dbReference type="CDD" id="cd07653">
    <property type="entry name" value="F-BAR_CIP4-like"/>
    <property type="match status" value="1"/>
</dbReference>
<feature type="domain" description="REM-1" evidence="16">
    <location>
        <begin position="425"/>
        <end position="503"/>
    </location>
</feature>
<evidence type="ECO:0000256" key="4">
    <source>
        <dbReference type="ARBA" id="ARBA00022443"/>
    </source>
</evidence>
<dbReference type="InterPro" id="IPR011072">
    <property type="entry name" value="HR1_rho-bd"/>
</dbReference>
<evidence type="ECO:0000256" key="2">
    <source>
        <dbReference type="ARBA" id="ARBA00004496"/>
    </source>
</evidence>
<dbReference type="InterPro" id="IPR001060">
    <property type="entry name" value="FCH_dom"/>
</dbReference>
<feature type="domain" description="SH3" evidence="14">
    <location>
        <begin position="635"/>
        <end position="698"/>
    </location>
</feature>
<feature type="domain" description="F-BAR" evidence="15">
    <location>
        <begin position="75"/>
        <end position="336"/>
    </location>
</feature>
<dbReference type="SUPFAM" id="SSF50044">
    <property type="entry name" value="SH3-domain"/>
    <property type="match status" value="1"/>
</dbReference>
<dbReference type="FunFam" id="2.30.30.40:FF:000203">
    <property type="entry name" value="Cdc42-interacting protein 4, isoform F"/>
    <property type="match status" value="1"/>
</dbReference>
<evidence type="ECO:0000256" key="1">
    <source>
        <dbReference type="ARBA" id="ARBA00004236"/>
    </source>
</evidence>
<dbReference type="Pfam" id="PF00611">
    <property type="entry name" value="FCH"/>
    <property type="match status" value="1"/>
</dbReference>
<dbReference type="InterPro" id="IPR001452">
    <property type="entry name" value="SH3_domain"/>
</dbReference>
<keyword evidence="7" id="KW-0254">Endocytosis</keyword>
<dbReference type="SMART" id="SM00326">
    <property type="entry name" value="SH3"/>
    <property type="match status" value="1"/>
</dbReference>
<keyword evidence="9" id="KW-0472">Membrane</keyword>
<keyword evidence="5" id="KW-1003">Cell membrane</keyword>
<keyword evidence="18" id="KW-1185">Reference proteome</keyword>
<dbReference type="GO" id="GO:0005886">
    <property type="term" value="C:plasma membrane"/>
    <property type="evidence" value="ECO:0007669"/>
    <property type="project" value="UniProtKB-SubCell"/>
</dbReference>
<feature type="non-terminal residue" evidence="17">
    <location>
        <position position="1"/>
    </location>
</feature>
<dbReference type="PANTHER" id="PTHR15735:SF12">
    <property type="entry name" value="CDC42-INTERACTING PROTEIN 4, ISOFORM B"/>
    <property type="match status" value="1"/>
</dbReference>
<dbReference type="Gene3D" id="2.30.30.40">
    <property type="entry name" value="SH3 Domains"/>
    <property type="match status" value="1"/>
</dbReference>
<evidence type="ECO:0000256" key="6">
    <source>
        <dbReference type="ARBA" id="ARBA00022490"/>
    </source>
</evidence>
<reference evidence="17 18" key="1">
    <citation type="submission" date="2019-01" db="EMBL/GenBank/DDBJ databases">
        <authorList>
            <person name="Sayadi A."/>
        </authorList>
    </citation>
    <scope>NUCLEOTIDE SEQUENCE [LARGE SCALE GENOMIC DNA]</scope>
</reference>
<protein>
    <recommendedName>
        <fullName evidence="19">Formin-binding protein 1-like</fullName>
    </recommendedName>
</protein>
<evidence type="ECO:0000256" key="11">
    <source>
        <dbReference type="PROSITE-ProRule" id="PRU01077"/>
    </source>
</evidence>
<comment type="similarity">
    <text evidence="3">Belongs to the FNBP1 family.</text>
</comment>
<dbReference type="PANTHER" id="PTHR15735">
    <property type="entry name" value="FCH AND DOUBLE SH3 DOMAINS PROTEIN"/>
    <property type="match status" value="1"/>
</dbReference>
<feature type="region of interest" description="Disordered" evidence="13">
    <location>
        <begin position="352"/>
        <end position="371"/>
    </location>
</feature>
<dbReference type="EMBL" id="CAACVG010009917">
    <property type="protein sequence ID" value="VEN54515.1"/>
    <property type="molecule type" value="Genomic_DNA"/>
</dbReference>
<dbReference type="InterPro" id="IPR057870">
    <property type="entry name" value="HR1_TOCA"/>
</dbReference>
<feature type="region of interest" description="Disordered" evidence="13">
    <location>
        <begin position="510"/>
        <end position="622"/>
    </location>
</feature>
<dbReference type="InterPro" id="IPR027267">
    <property type="entry name" value="AH/BAR_dom_sf"/>
</dbReference>
<dbReference type="Gene3D" id="6.10.140.470">
    <property type="match status" value="1"/>
</dbReference>
<dbReference type="Pfam" id="PF00018">
    <property type="entry name" value="SH3_1"/>
    <property type="match status" value="1"/>
</dbReference>
<dbReference type="GO" id="GO:0007165">
    <property type="term" value="P:signal transduction"/>
    <property type="evidence" value="ECO:0007669"/>
    <property type="project" value="InterPro"/>
</dbReference>
<accession>A0A653D3I0</accession>
<dbReference type="SUPFAM" id="SSF103657">
    <property type="entry name" value="BAR/IMD domain-like"/>
    <property type="match status" value="1"/>
</dbReference>
<keyword evidence="8 11" id="KW-0175">Coiled coil</keyword>
<dbReference type="PROSITE" id="PS50002">
    <property type="entry name" value="SH3"/>
    <property type="match status" value="1"/>
</dbReference>
<feature type="coiled-coil region" evidence="12">
    <location>
        <begin position="171"/>
        <end position="230"/>
    </location>
</feature>
<dbReference type="GO" id="GO:0005737">
    <property type="term" value="C:cytoplasm"/>
    <property type="evidence" value="ECO:0007669"/>
    <property type="project" value="UniProtKB-SubCell"/>
</dbReference>
<comment type="subcellular location">
    <subcellularLocation>
        <location evidence="1">Cell membrane</location>
    </subcellularLocation>
    <subcellularLocation>
        <location evidence="2">Cytoplasm</location>
    </subcellularLocation>
</comment>
<keyword evidence="4 10" id="KW-0728">SH3 domain</keyword>
<dbReference type="OrthoDB" id="8783038at2759"/>
<feature type="compositionally biased region" description="Polar residues" evidence="13">
    <location>
        <begin position="584"/>
        <end position="597"/>
    </location>
</feature>
<evidence type="ECO:0000256" key="7">
    <source>
        <dbReference type="ARBA" id="ARBA00022583"/>
    </source>
</evidence>
<dbReference type="SMART" id="SM00055">
    <property type="entry name" value="FCH"/>
    <property type="match status" value="1"/>
</dbReference>
<evidence type="ECO:0000256" key="13">
    <source>
        <dbReference type="SAM" id="MobiDB-lite"/>
    </source>
</evidence>
<organism evidence="17 18">
    <name type="scientific">Callosobruchus maculatus</name>
    <name type="common">Southern cowpea weevil</name>
    <name type="synonym">Pulse bruchid</name>
    <dbReference type="NCBI Taxonomy" id="64391"/>
    <lineage>
        <taxon>Eukaryota</taxon>
        <taxon>Metazoa</taxon>
        <taxon>Ecdysozoa</taxon>
        <taxon>Arthropoda</taxon>
        <taxon>Hexapoda</taxon>
        <taxon>Insecta</taxon>
        <taxon>Pterygota</taxon>
        <taxon>Neoptera</taxon>
        <taxon>Endopterygota</taxon>
        <taxon>Coleoptera</taxon>
        <taxon>Polyphaga</taxon>
        <taxon>Cucujiformia</taxon>
        <taxon>Chrysomeloidea</taxon>
        <taxon>Chrysomelidae</taxon>
        <taxon>Bruchinae</taxon>
        <taxon>Bruchini</taxon>
        <taxon>Callosobruchus</taxon>
    </lineage>
</organism>
<dbReference type="PROSITE" id="PS51741">
    <property type="entry name" value="F_BAR"/>
    <property type="match status" value="1"/>
</dbReference>
<dbReference type="InterPro" id="IPR036028">
    <property type="entry name" value="SH3-like_dom_sf"/>
</dbReference>
<evidence type="ECO:0000259" key="14">
    <source>
        <dbReference type="PROSITE" id="PS50002"/>
    </source>
</evidence>
<evidence type="ECO:0000259" key="16">
    <source>
        <dbReference type="PROSITE" id="PS51860"/>
    </source>
</evidence>
<dbReference type="InterPro" id="IPR031160">
    <property type="entry name" value="F_BAR_dom"/>
</dbReference>
<evidence type="ECO:0000259" key="15">
    <source>
        <dbReference type="PROSITE" id="PS51741"/>
    </source>
</evidence>
<gene>
    <name evidence="17" type="ORF">CALMAC_LOCUS13972</name>
</gene>
<evidence type="ECO:0000313" key="17">
    <source>
        <dbReference type="EMBL" id="VEN54515.1"/>
    </source>
</evidence>
<evidence type="ECO:0000256" key="12">
    <source>
        <dbReference type="SAM" id="Coils"/>
    </source>
</evidence>
<dbReference type="Pfam" id="PF25610">
    <property type="entry name" value="HR1_TOCA"/>
    <property type="match status" value="1"/>
</dbReference>
<evidence type="ECO:0000256" key="3">
    <source>
        <dbReference type="ARBA" id="ARBA00009426"/>
    </source>
</evidence>
<evidence type="ECO:0000313" key="18">
    <source>
        <dbReference type="Proteomes" id="UP000410492"/>
    </source>
</evidence>
<evidence type="ECO:0008006" key="19">
    <source>
        <dbReference type="Google" id="ProtNLM"/>
    </source>
</evidence>
<proteinExistence type="inferred from homology"/>
<dbReference type="FunFam" id="1.20.1270.60:FF:000002">
    <property type="entry name" value="Formin-binding protein 1-like isoform 1"/>
    <property type="match status" value="1"/>
</dbReference>
<evidence type="ECO:0000256" key="5">
    <source>
        <dbReference type="ARBA" id="ARBA00022475"/>
    </source>
</evidence>
<dbReference type="AlphaFoldDB" id="A0A653D3I0"/>
<dbReference type="GO" id="GO:0006897">
    <property type="term" value="P:endocytosis"/>
    <property type="evidence" value="ECO:0007669"/>
    <property type="project" value="UniProtKB-KW"/>
</dbReference>
<evidence type="ECO:0000256" key="9">
    <source>
        <dbReference type="ARBA" id="ARBA00023136"/>
    </source>
</evidence>
<feature type="compositionally biased region" description="Basic and acidic residues" evidence="13">
    <location>
        <begin position="608"/>
        <end position="622"/>
    </location>
</feature>
<dbReference type="Gene3D" id="1.20.1270.60">
    <property type="entry name" value="Arfaptin homology (AH) domain/BAR domain"/>
    <property type="match status" value="1"/>
</dbReference>
<dbReference type="CDD" id="cd11619">
    <property type="entry name" value="HR1_CIP4-like"/>
    <property type="match status" value="1"/>
</dbReference>
<feature type="compositionally biased region" description="Low complexity" evidence="13">
    <location>
        <begin position="551"/>
        <end position="570"/>
    </location>
</feature>
<name>A0A653D3I0_CALMS</name>
<dbReference type="PROSITE" id="PS51860">
    <property type="entry name" value="REM_1"/>
    <property type="match status" value="1"/>
</dbReference>
<evidence type="ECO:0000256" key="8">
    <source>
        <dbReference type="ARBA" id="ARBA00023054"/>
    </source>
</evidence>
<keyword evidence="6" id="KW-0963">Cytoplasm</keyword>